<dbReference type="Proteomes" id="UP000799428">
    <property type="component" value="Unassembled WGS sequence"/>
</dbReference>
<proteinExistence type="predicted"/>
<name>A0A6G1K2A1_9PLEO</name>
<organism evidence="2 3">
    <name type="scientific">Pleomassaria siparia CBS 279.74</name>
    <dbReference type="NCBI Taxonomy" id="1314801"/>
    <lineage>
        <taxon>Eukaryota</taxon>
        <taxon>Fungi</taxon>
        <taxon>Dikarya</taxon>
        <taxon>Ascomycota</taxon>
        <taxon>Pezizomycotina</taxon>
        <taxon>Dothideomycetes</taxon>
        <taxon>Pleosporomycetidae</taxon>
        <taxon>Pleosporales</taxon>
        <taxon>Pleomassariaceae</taxon>
        <taxon>Pleomassaria</taxon>
    </lineage>
</organism>
<reference evidence="2" key="1">
    <citation type="journal article" date="2020" name="Stud. Mycol.">
        <title>101 Dothideomycetes genomes: a test case for predicting lifestyles and emergence of pathogens.</title>
        <authorList>
            <person name="Haridas S."/>
            <person name="Albert R."/>
            <person name="Binder M."/>
            <person name="Bloem J."/>
            <person name="Labutti K."/>
            <person name="Salamov A."/>
            <person name="Andreopoulos B."/>
            <person name="Baker S."/>
            <person name="Barry K."/>
            <person name="Bills G."/>
            <person name="Bluhm B."/>
            <person name="Cannon C."/>
            <person name="Castanera R."/>
            <person name="Culley D."/>
            <person name="Daum C."/>
            <person name="Ezra D."/>
            <person name="Gonzalez J."/>
            <person name="Henrissat B."/>
            <person name="Kuo A."/>
            <person name="Liang C."/>
            <person name="Lipzen A."/>
            <person name="Lutzoni F."/>
            <person name="Magnuson J."/>
            <person name="Mondo S."/>
            <person name="Nolan M."/>
            <person name="Ohm R."/>
            <person name="Pangilinan J."/>
            <person name="Park H.-J."/>
            <person name="Ramirez L."/>
            <person name="Alfaro M."/>
            <person name="Sun H."/>
            <person name="Tritt A."/>
            <person name="Yoshinaga Y."/>
            <person name="Zwiers L.-H."/>
            <person name="Turgeon B."/>
            <person name="Goodwin S."/>
            <person name="Spatafora J."/>
            <person name="Crous P."/>
            <person name="Grigoriev I."/>
        </authorList>
    </citation>
    <scope>NUCLEOTIDE SEQUENCE</scope>
    <source>
        <strain evidence="2">CBS 279.74</strain>
    </source>
</reference>
<keyword evidence="1" id="KW-0732">Signal</keyword>
<dbReference type="AlphaFoldDB" id="A0A6G1K2A1"/>
<protein>
    <submittedName>
        <fullName evidence="2">Uncharacterized protein</fullName>
    </submittedName>
</protein>
<feature type="signal peptide" evidence="1">
    <location>
        <begin position="1"/>
        <end position="23"/>
    </location>
</feature>
<sequence length="148" mass="15535">MSTASLLTSALGLLALGARTVVADDSPTCVSYGMDFQDGGSYFQNSLSSDDFTFVSQFEGTLISLVCCQNDTAANIFISPSGDQTLCSDTNLQPDDTNQLSTCPITKGQLYSGDWSVVIISNNGDAAPIAYERDFSLSVGPQSTSTVS</sequence>
<dbReference type="OrthoDB" id="3937708at2759"/>
<accession>A0A6G1K2A1</accession>
<dbReference type="EMBL" id="MU005774">
    <property type="protein sequence ID" value="KAF2706996.1"/>
    <property type="molecule type" value="Genomic_DNA"/>
</dbReference>
<evidence type="ECO:0000313" key="2">
    <source>
        <dbReference type="EMBL" id="KAF2706996.1"/>
    </source>
</evidence>
<evidence type="ECO:0000256" key="1">
    <source>
        <dbReference type="SAM" id="SignalP"/>
    </source>
</evidence>
<feature type="chain" id="PRO_5026069065" evidence="1">
    <location>
        <begin position="24"/>
        <end position="148"/>
    </location>
</feature>
<gene>
    <name evidence="2" type="ORF">K504DRAFT_384493</name>
</gene>
<evidence type="ECO:0000313" key="3">
    <source>
        <dbReference type="Proteomes" id="UP000799428"/>
    </source>
</evidence>
<keyword evidence="3" id="KW-1185">Reference proteome</keyword>